<dbReference type="Pfam" id="PF13289">
    <property type="entry name" value="SIR2_2"/>
    <property type="match status" value="1"/>
</dbReference>
<comment type="caution">
    <text evidence="1">The sequence shown here is derived from an EMBL/GenBank/DDBJ whole genome shotgun (WGS) entry which is preliminary data.</text>
</comment>
<organism evidence="1 2">
    <name type="scientific">Pelotomaculum schinkii</name>
    <dbReference type="NCBI Taxonomy" id="78350"/>
    <lineage>
        <taxon>Bacteria</taxon>
        <taxon>Bacillati</taxon>
        <taxon>Bacillota</taxon>
        <taxon>Clostridia</taxon>
        <taxon>Eubacteriales</taxon>
        <taxon>Desulfotomaculaceae</taxon>
        <taxon>Pelotomaculum</taxon>
    </lineage>
</organism>
<dbReference type="EMBL" id="QFGA01000001">
    <property type="protein sequence ID" value="TEB08182.1"/>
    <property type="molecule type" value="Genomic_DNA"/>
</dbReference>
<dbReference type="AlphaFoldDB" id="A0A4Y7RHL5"/>
<proteinExistence type="predicted"/>
<reference evidence="1 2" key="1">
    <citation type="journal article" date="2018" name="Environ. Microbiol.">
        <title>Novel energy conservation strategies and behaviour of Pelotomaculum schinkii driving syntrophic propionate catabolism.</title>
        <authorList>
            <person name="Hidalgo-Ahumada C.A.P."/>
            <person name="Nobu M.K."/>
            <person name="Narihiro T."/>
            <person name="Tamaki H."/>
            <person name="Liu W.T."/>
            <person name="Kamagata Y."/>
            <person name="Stams A.J.M."/>
            <person name="Imachi H."/>
            <person name="Sousa D.Z."/>
        </authorList>
    </citation>
    <scope>NUCLEOTIDE SEQUENCE [LARGE SCALE GENOMIC DNA]</scope>
    <source>
        <strain evidence="1 2">HH</strain>
    </source>
</reference>
<sequence length="1074" mass="124825">MAHPAKEYMNILKQAYRRHQLVPFVGAGLSFPFEMPGWGTLLDDVCGKFDYEFLTEHREEISKLIEEHRYLEAVDEMRKAGIGEEDLKASICGAIQRKRQKEVEEPPDNIYKDLAKMNCTKYLTTNYDNYLSEYVGKGPSDISHLFKEFSNEWDDVIHDGAVYNLHGDYTKPSTIVLSRESYNNLYQNSIEFQTVLEHFRERYVLLFIGVSLDDEYIQQVLEVSSERLRARHFILLANISVEKRLEMEKRYDVKILRYSTDNGDHIKGIREILNEIISVSDQIDEQEAQSQILKGSDQRTIYQPQSMMSVKTECLTLVDPTESLPSKDSTIYDKVKEIKKLQKNGQIDEAIAEYNRILQGSIFEPLSTEDKKMLIKGMLYCYILIRDYPSAASLVESAMKLPKCKDDIDLLSCIVDYQFNIGDFESAYKTANEWYEMAPEDPLLLGLKVYTENICTEIPYERAFDMLLNEDMDLIVNTEDDDQRQFIYRLTGEIALHYKMYGDALRLLRRAYEIDDNIFNIEDLGIATYFKAIGEADDGITIKINAVNLNDLSKAVEYFEAGFARAKGSVRRGIHSRVAIPYLRSLFYLRRTMDFDRMYDQLIEYCGDDLYEISRMKAINNIQLNKSSVNDINMLNETDKALISSEFYNMRGMTEHAIQALKPVVDKIYKDNEDILIQFLATLLNAKAKDRFNDYFVKYSEYWNHSDKMQIIKSFYYEVNGEYAEAEKTIRDIINQEPSVINYNILITFYRRTGQVHSIGNIYEEVLKDKPELVNQDPDSFYLAYHDYLMKINNIDRAYWLYSNKVKYKCGSDIRKVIEVDLKVRLNDFSGIIGSALDIYEKYRYYGETIYAYYASVAYLHYNDLEKARYYLNLYKANGHVDQQSNILVQKVEGKLDILQKRTEVNGNVKTNHIKNIALEAISKNTEILIPKNESIVIDAPAIYALFHLGKERLLEDIPEILIVFTTVGLLHNVYCDCGDELIFKITEYIRRAKNVHITSPSMESIMYSRKNFSNLGQDFYDSFNLTIQRGNPFVTAYQWSFAFQQNALPALLPEGVKTIKIVNNRILIYTGNC</sequence>
<protein>
    <submittedName>
        <fullName evidence="1">Uncharacterized protein</fullName>
    </submittedName>
</protein>
<dbReference type="RefSeq" id="WP_190239885.1">
    <property type="nucleotide sequence ID" value="NZ_QFGA01000001.1"/>
</dbReference>
<evidence type="ECO:0000313" key="1">
    <source>
        <dbReference type="EMBL" id="TEB08182.1"/>
    </source>
</evidence>
<dbReference type="Proteomes" id="UP000298324">
    <property type="component" value="Unassembled WGS sequence"/>
</dbReference>
<accession>A0A4Y7RHL5</accession>
<dbReference type="InterPro" id="IPR011990">
    <property type="entry name" value="TPR-like_helical_dom_sf"/>
</dbReference>
<dbReference type="SUPFAM" id="SSF48452">
    <property type="entry name" value="TPR-like"/>
    <property type="match status" value="1"/>
</dbReference>
<gene>
    <name evidence="1" type="ORF">Psch_01737</name>
</gene>
<keyword evidence="2" id="KW-1185">Reference proteome</keyword>
<name>A0A4Y7RHL5_9FIRM</name>
<evidence type="ECO:0000313" key="2">
    <source>
        <dbReference type="Proteomes" id="UP000298324"/>
    </source>
</evidence>
<dbReference type="Gene3D" id="1.25.40.10">
    <property type="entry name" value="Tetratricopeptide repeat domain"/>
    <property type="match status" value="1"/>
</dbReference>